<accession>A0AA38H5B9</accession>
<dbReference type="RefSeq" id="XP_052944579.1">
    <property type="nucleotide sequence ID" value="XM_053087441.1"/>
</dbReference>
<evidence type="ECO:0000256" key="1">
    <source>
        <dbReference type="SAM" id="MobiDB-lite"/>
    </source>
</evidence>
<comment type="caution">
    <text evidence="3">The sequence shown here is derived from an EMBL/GenBank/DDBJ whole genome shotgun (WGS) entry which is preliminary data.</text>
</comment>
<gene>
    <name evidence="3" type="ORF">MKK02DRAFT_27944</name>
</gene>
<dbReference type="GeneID" id="77726646"/>
<evidence type="ECO:0000313" key="3">
    <source>
        <dbReference type="EMBL" id="KAI9634802.1"/>
    </source>
</evidence>
<organism evidence="3 4">
    <name type="scientific">Dioszegia hungarica</name>
    <dbReference type="NCBI Taxonomy" id="4972"/>
    <lineage>
        <taxon>Eukaryota</taxon>
        <taxon>Fungi</taxon>
        <taxon>Dikarya</taxon>
        <taxon>Basidiomycota</taxon>
        <taxon>Agaricomycotina</taxon>
        <taxon>Tremellomycetes</taxon>
        <taxon>Tremellales</taxon>
        <taxon>Bulleribasidiaceae</taxon>
        <taxon>Dioszegia</taxon>
    </lineage>
</organism>
<dbReference type="InterPro" id="IPR056138">
    <property type="entry name" value="DUF7721"/>
</dbReference>
<name>A0AA38H5B9_9TREE</name>
<dbReference type="AlphaFoldDB" id="A0AA38H5B9"/>
<evidence type="ECO:0000313" key="4">
    <source>
        <dbReference type="Proteomes" id="UP001164286"/>
    </source>
</evidence>
<sequence>MYAQMPDDRHIQGCSARDTPSTQTPNITSAQYNPLPFLFYLQQSKRHTLQTALDKLREAQERQREIAYFQNISAGSMQGGGYYQQPQQGMMGGMGMNGMGMNGMNGMGMGGMGQMGINPMMQGGMGQMGMGGMGGMMPGQQMGMGGMGMMPGQMGMGMGGMGGQHMGGMAMPGGMGAMGAMGGMMGGNAWRNLDYGYTLPQLGYKPEAAWSPWDLATRAYTGERLERGFFDNIVSTLSSFFSNRHLSEEAARNAHRRVYHLNEGEDSGSKTLGGAAAYQAFLSWDRDHHSLYHSYPSSENRERLVALAVAELFRLWDAAQPRSSRASIEDAAQYAAATAKYLFDRVSL</sequence>
<feature type="region of interest" description="Disordered" evidence="1">
    <location>
        <begin position="1"/>
        <end position="28"/>
    </location>
</feature>
<dbReference type="Pfam" id="PF24845">
    <property type="entry name" value="DUF7721"/>
    <property type="match status" value="1"/>
</dbReference>
<evidence type="ECO:0000259" key="2">
    <source>
        <dbReference type="Pfam" id="PF24845"/>
    </source>
</evidence>
<keyword evidence="4" id="KW-1185">Reference proteome</keyword>
<protein>
    <recommendedName>
        <fullName evidence="2">DUF7721 domain-containing protein</fullName>
    </recommendedName>
</protein>
<dbReference type="Proteomes" id="UP001164286">
    <property type="component" value="Unassembled WGS sequence"/>
</dbReference>
<feature type="compositionally biased region" description="Polar residues" evidence="1">
    <location>
        <begin position="18"/>
        <end position="28"/>
    </location>
</feature>
<dbReference type="EMBL" id="JAKWFO010000006">
    <property type="protein sequence ID" value="KAI9634802.1"/>
    <property type="molecule type" value="Genomic_DNA"/>
</dbReference>
<proteinExistence type="predicted"/>
<feature type="compositionally biased region" description="Basic and acidic residues" evidence="1">
    <location>
        <begin position="1"/>
        <end position="11"/>
    </location>
</feature>
<feature type="domain" description="DUF7721" evidence="2">
    <location>
        <begin position="222"/>
        <end position="281"/>
    </location>
</feature>
<reference evidence="3" key="1">
    <citation type="journal article" date="2022" name="G3 (Bethesda)">
        <title>High quality genome of the basidiomycete yeast Dioszegia hungarica PDD-24b-2 isolated from cloud water.</title>
        <authorList>
            <person name="Jarrige D."/>
            <person name="Haridas S."/>
            <person name="Bleykasten-Grosshans C."/>
            <person name="Joly M."/>
            <person name="Nadalig T."/>
            <person name="Sancelme M."/>
            <person name="Vuilleumier S."/>
            <person name="Grigoriev I.V."/>
            <person name="Amato P."/>
            <person name="Bringel F."/>
        </authorList>
    </citation>
    <scope>NUCLEOTIDE SEQUENCE</scope>
    <source>
        <strain evidence="3">PDD-24b-2</strain>
    </source>
</reference>